<evidence type="ECO:0000256" key="5">
    <source>
        <dbReference type="ARBA" id="ARBA00038359"/>
    </source>
</evidence>
<protein>
    <recommendedName>
        <fullName evidence="7">Rhodopsin domain-containing protein</fullName>
    </recommendedName>
</protein>
<feature type="transmembrane region" description="Helical" evidence="6">
    <location>
        <begin position="240"/>
        <end position="259"/>
    </location>
</feature>
<dbReference type="InterPro" id="IPR049326">
    <property type="entry name" value="Rhodopsin_dom_fungi"/>
</dbReference>
<dbReference type="AlphaFoldDB" id="A0A162I3L1"/>
<dbReference type="Proteomes" id="UP000243498">
    <property type="component" value="Unassembled WGS sequence"/>
</dbReference>
<evidence type="ECO:0000256" key="3">
    <source>
        <dbReference type="ARBA" id="ARBA00022989"/>
    </source>
</evidence>
<reference evidence="8 9" key="1">
    <citation type="journal article" date="2016" name="Genome Biol. Evol.">
        <title>Divergent and convergent evolution of fungal pathogenicity.</title>
        <authorList>
            <person name="Shang Y."/>
            <person name="Xiao G."/>
            <person name="Zheng P."/>
            <person name="Cen K."/>
            <person name="Zhan S."/>
            <person name="Wang C."/>
        </authorList>
    </citation>
    <scope>NUCLEOTIDE SEQUENCE [LARGE SCALE GENOMIC DNA]</scope>
    <source>
        <strain evidence="8 9">RCEF 4871</strain>
    </source>
</reference>
<feature type="domain" description="Rhodopsin" evidence="7">
    <location>
        <begin position="61"/>
        <end position="299"/>
    </location>
</feature>
<comment type="similarity">
    <text evidence="5">Belongs to the SAT4 family.</text>
</comment>
<evidence type="ECO:0000313" key="8">
    <source>
        <dbReference type="EMBL" id="OAA51865.1"/>
    </source>
</evidence>
<evidence type="ECO:0000259" key="7">
    <source>
        <dbReference type="Pfam" id="PF20684"/>
    </source>
</evidence>
<dbReference type="EMBL" id="AZHC01000001">
    <property type="protein sequence ID" value="OAA51865.1"/>
    <property type="molecule type" value="Genomic_DNA"/>
</dbReference>
<dbReference type="PANTHER" id="PTHR33048">
    <property type="entry name" value="PTH11-LIKE INTEGRAL MEMBRANE PROTEIN (AFU_ORTHOLOGUE AFUA_5G11245)"/>
    <property type="match status" value="1"/>
</dbReference>
<accession>A0A162I3L1</accession>
<evidence type="ECO:0000256" key="6">
    <source>
        <dbReference type="SAM" id="Phobius"/>
    </source>
</evidence>
<comment type="subcellular location">
    <subcellularLocation>
        <location evidence="1">Membrane</location>
        <topology evidence="1">Multi-pass membrane protein</topology>
    </subcellularLocation>
</comment>
<dbReference type="STRING" id="1081105.A0A162I3L1"/>
<sequence>MDIIKQFPQLSPEARANLMEGPSMAPPPGVRSNLVNPVNSNSMAIVVLSTCLCLSSITHAFRVYCRAMVIRVWRTEDYLGVLAFLCYVGFAVTLFLHAHYGGYLVHQWDIRLRFYQKVIQVCMAYSLLFGFTMLFAKLAILLEWKHIFVPEGRRSHFFWTSWSLIVLNIILFSMSIMAESFTCVPLRALWEPWVNGRCLDKKAIDLATAYLNLFIDMFILALPQTVIWKLQIVRNKKASIAAIFSIGGLSILCAIIKIPFIHLLKYTGEGDTAYGISRIYLLTFTETTFAMLVFTVPAVPKGFSESCFGRHIMRSVRSCRRIGLLTKPGRTPTRIVSMESTGRTRLQRLTDKEYGGHGAQFVPLESRFPQEDNTKHGAETWWNRSPC</sequence>
<feature type="transmembrane region" description="Helical" evidence="6">
    <location>
        <begin position="279"/>
        <end position="300"/>
    </location>
</feature>
<dbReference type="OMA" id="NIMARAI"/>
<gene>
    <name evidence="8" type="ORF">NOR_00458</name>
</gene>
<keyword evidence="4 6" id="KW-0472">Membrane</keyword>
<evidence type="ECO:0000256" key="1">
    <source>
        <dbReference type="ARBA" id="ARBA00004141"/>
    </source>
</evidence>
<comment type="caution">
    <text evidence="8">The sequence shown here is derived from an EMBL/GenBank/DDBJ whole genome shotgun (WGS) entry which is preliminary data.</text>
</comment>
<keyword evidence="2 6" id="KW-0812">Transmembrane</keyword>
<feature type="transmembrane region" description="Helical" evidence="6">
    <location>
        <begin position="43"/>
        <end position="65"/>
    </location>
</feature>
<feature type="transmembrane region" description="Helical" evidence="6">
    <location>
        <begin position="209"/>
        <end position="228"/>
    </location>
</feature>
<keyword evidence="3 6" id="KW-1133">Transmembrane helix</keyword>
<dbReference type="GO" id="GO:0016020">
    <property type="term" value="C:membrane"/>
    <property type="evidence" value="ECO:0007669"/>
    <property type="project" value="UniProtKB-SubCell"/>
</dbReference>
<dbReference type="PANTHER" id="PTHR33048:SF47">
    <property type="entry name" value="INTEGRAL MEMBRANE PROTEIN-RELATED"/>
    <property type="match status" value="1"/>
</dbReference>
<name>A0A162I3L1_METRR</name>
<dbReference type="InterPro" id="IPR052337">
    <property type="entry name" value="SAT4-like"/>
</dbReference>
<feature type="transmembrane region" description="Helical" evidence="6">
    <location>
        <begin position="157"/>
        <end position="178"/>
    </location>
</feature>
<dbReference type="Pfam" id="PF20684">
    <property type="entry name" value="Fung_rhodopsin"/>
    <property type="match status" value="1"/>
</dbReference>
<feature type="transmembrane region" description="Helical" evidence="6">
    <location>
        <begin position="118"/>
        <end position="136"/>
    </location>
</feature>
<feature type="transmembrane region" description="Helical" evidence="6">
    <location>
        <begin position="77"/>
        <end position="98"/>
    </location>
</feature>
<evidence type="ECO:0000256" key="2">
    <source>
        <dbReference type="ARBA" id="ARBA00022692"/>
    </source>
</evidence>
<evidence type="ECO:0000313" key="9">
    <source>
        <dbReference type="Proteomes" id="UP000243498"/>
    </source>
</evidence>
<keyword evidence="9" id="KW-1185">Reference proteome</keyword>
<organism evidence="8 9">
    <name type="scientific">Metarhizium rileyi (strain RCEF 4871)</name>
    <name type="common">Nomuraea rileyi</name>
    <dbReference type="NCBI Taxonomy" id="1649241"/>
    <lineage>
        <taxon>Eukaryota</taxon>
        <taxon>Fungi</taxon>
        <taxon>Dikarya</taxon>
        <taxon>Ascomycota</taxon>
        <taxon>Pezizomycotina</taxon>
        <taxon>Sordariomycetes</taxon>
        <taxon>Hypocreomycetidae</taxon>
        <taxon>Hypocreales</taxon>
        <taxon>Clavicipitaceae</taxon>
        <taxon>Metarhizium</taxon>
    </lineage>
</organism>
<dbReference type="OrthoDB" id="4935043at2759"/>
<proteinExistence type="inferred from homology"/>
<evidence type="ECO:0000256" key="4">
    <source>
        <dbReference type="ARBA" id="ARBA00023136"/>
    </source>
</evidence>